<dbReference type="AlphaFoldDB" id="A0A2I0HRL4"/>
<dbReference type="EMBL" id="PGOL01006039">
    <property type="protein sequence ID" value="PKI34223.1"/>
    <property type="molecule type" value="Genomic_DNA"/>
</dbReference>
<organism evidence="2 3">
    <name type="scientific">Punica granatum</name>
    <name type="common">Pomegranate</name>
    <dbReference type="NCBI Taxonomy" id="22663"/>
    <lineage>
        <taxon>Eukaryota</taxon>
        <taxon>Viridiplantae</taxon>
        <taxon>Streptophyta</taxon>
        <taxon>Embryophyta</taxon>
        <taxon>Tracheophyta</taxon>
        <taxon>Spermatophyta</taxon>
        <taxon>Magnoliopsida</taxon>
        <taxon>eudicotyledons</taxon>
        <taxon>Gunneridae</taxon>
        <taxon>Pentapetalae</taxon>
        <taxon>rosids</taxon>
        <taxon>malvids</taxon>
        <taxon>Myrtales</taxon>
        <taxon>Lythraceae</taxon>
        <taxon>Punica</taxon>
    </lineage>
</organism>
<comment type="caution">
    <text evidence="2">The sequence shown here is derived from an EMBL/GenBank/DDBJ whole genome shotgun (WGS) entry which is preliminary data.</text>
</comment>
<proteinExistence type="predicted"/>
<sequence>MEQKCDSAGEEQDPLREIGKFAPVLRNLEIGELGKPTPENPKILPDSDCLNAGEAPIDHGEAQAVPRAISRVHFGPYRGVQGREPPPAAPWQPLTARSRPPLANGPRPSSFFAGPARKLGPFKPNAQSSPVSLPGGLSFGRALRSDPIRPDRPAIFFFFTEKPLNFPD</sequence>
<evidence type="ECO:0000313" key="3">
    <source>
        <dbReference type="Proteomes" id="UP000233551"/>
    </source>
</evidence>
<reference evidence="2 3" key="1">
    <citation type="submission" date="2017-11" db="EMBL/GenBank/DDBJ databases">
        <title>De-novo sequencing of pomegranate (Punica granatum L.) genome.</title>
        <authorList>
            <person name="Akparov Z."/>
            <person name="Amiraslanov A."/>
            <person name="Hajiyeva S."/>
            <person name="Abbasov M."/>
            <person name="Kaur K."/>
            <person name="Hamwieh A."/>
            <person name="Solovyev V."/>
            <person name="Salamov A."/>
            <person name="Braich B."/>
            <person name="Kosarev P."/>
            <person name="Mahmoud A."/>
            <person name="Hajiyev E."/>
            <person name="Babayeva S."/>
            <person name="Izzatullayeva V."/>
            <person name="Mammadov A."/>
            <person name="Mammadov A."/>
            <person name="Sharifova S."/>
            <person name="Ojaghi J."/>
            <person name="Eynullazada K."/>
            <person name="Bayramov B."/>
            <person name="Abdulazimova A."/>
            <person name="Shahmuradov I."/>
        </authorList>
    </citation>
    <scope>NUCLEOTIDE SEQUENCE [LARGE SCALE GENOMIC DNA]</scope>
    <source>
        <strain evidence="3">cv. AG2017</strain>
        <tissue evidence="2">Leaf</tissue>
    </source>
</reference>
<feature type="region of interest" description="Disordered" evidence="1">
    <location>
        <begin position="76"/>
        <end position="148"/>
    </location>
</feature>
<dbReference type="Proteomes" id="UP000233551">
    <property type="component" value="Unassembled WGS sequence"/>
</dbReference>
<evidence type="ECO:0000256" key="1">
    <source>
        <dbReference type="SAM" id="MobiDB-lite"/>
    </source>
</evidence>
<evidence type="ECO:0000313" key="2">
    <source>
        <dbReference type="EMBL" id="PKI34223.1"/>
    </source>
</evidence>
<name>A0A2I0HRL4_PUNGR</name>
<feature type="region of interest" description="Disordered" evidence="1">
    <location>
        <begin position="32"/>
        <end position="54"/>
    </location>
</feature>
<protein>
    <submittedName>
        <fullName evidence="2">Uncharacterized protein</fullName>
    </submittedName>
</protein>
<keyword evidence="3" id="KW-1185">Reference proteome</keyword>
<accession>A0A2I0HRL4</accession>
<gene>
    <name evidence="2" type="ORF">CRG98_045380</name>
</gene>